<gene>
    <name evidence="1" type="ORF">H9736_04455</name>
</gene>
<dbReference type="InterPro" id="IPR014825">
    <property type="entry name" value="DNA_alkylation"/>
</dbReference>
<dbReference type="Pfam" id="PF08713">
    <property type="entry name" value="DNA_alkylation"/>
    <property type="match status" value="1"/>
</dbReference>
<proteinExistence type="predicted"/>
<dbReference type="AlphaFoldDB" id="A0A9D1WT01"/>
<comment type="caution">
    <text evidence="1">The sequence shown here is derived from an EMBL/GenBank/DDBJ whole genome shotgun (WGS) entry which is preliminary data.</text>
</comment>
<reference evidence="1" key="1">
    <citation type="journal article" date="2021" name="PeerJ">
        <title>Extensive microbial diversity within the chicken gut microbiome revealed by metagenomics and culture.</title>
        <authorList>
            <person name="Gilroy R."/>
            <person name="Ravi A."/>
            <person name="Getino M."/>
            <person name="Pursley I."/>
            <person name="Horton D.L."/>
            <person name="Alikhan N.F."/>
            <person name="Baker D."/>
            <person name="Gharbi K."/>
            <person name="Hall N."/>
            <person name="Watson M."/>
            <person name="Adriaenssens E.M."/>
            <person name="Foster-Nyarko E."/>
            <person name="Jarju S."/>
            <person name="Secka A."/>
            <person name="Antonio M."/>
            <person name="Oren A."/>
            <person name="Chaudhuri R.R."/>
            <person name="La Ragione R."/>
            <person name="Hildebrand F."/>
            <person name="Pallen M.J."/>
        </authorList>
    </citation>
    <scope>NUCLEOTIDE SEQUENCE</scope>
    <source>
        <strain evidence="1">CHK188-5543</strain>
    </source>
</reference>
<evidence type="ECO:0000313" key="1">
    <source>
        <dbReference type="EMBL" id="HIX65480.1"/>
    </source>
</evidence>
<dbReference type="CDD" id="cd06561">
    <property type="entry name" value="AlkD_like"/>
    <property type="match status" value="1"/>
</dbReference>
<protein>
    <submittedName>
        <fullName evidence="1">DNA alkylation repair protein</fullName>
    </submittedName>
</protein>
<evidence type="ECO:0000313" key="2">
    <source>
        <dbReference type="Proteomes" id="UP000886800"/>
    </source>
</evidence>
<accession>A0A9D1WT01</accession>
<dbReference type="InterPro" id="IPR016024">
    <property type="entry name" value="ARM-type_fold"/>
</dbReference>
<dbReference type="Proteomes" id="UP000886800">
    <property type="component" value="Unassembled WGS sequence"/>
</dbReference>
<organism evidence="1 2">
    <name type="scientific">Candidatus Anaerotruncus excrementipullorum</name>
    <dbReference type="NCBI Taxonomy" id="2838465"/>
    <lineage>
        <taxon>Bacteria</taxon>
        <taxon>Bacillati</taxon>
        <taxon>Bacillota</taxon>
        <taxon>Clostridia</taxon>
        <taxon>Eubacteriales</taxon>
        <taxon>Oscillospiraceae</taxon>
        <taxon>Anaerotruncus</taxon>
    </lineage>
</organism>
<sequence length="230" mass="26473">MREAENTIQGRLFALADPAYREFHQKLIPTVDPARVIGVRTPRLRALARELAGTPEAAAFLAALPHQYYEENNLHGLLVCGFRDYGRTVAALEQLLPQVDNWATCDLLRPRAFQGRPPQLEGQLRAWIASPHPYTIRFGLEMVMTHYLEEGFQPQWLELAAGVRSGEYYVNMMVAWLFATALAKQYAAALPYLQERRLDRWTHNRTIQKAVESYRITPEQKALLRGLRWK</sequence>
<name>A0A9D1WT01_9FIRM</name>
<reference evidence="1" key="2">
    <citation type="submission" date="2021-04" db="EMBL/GenBank/DDBJ databases">
        <authorList>
            <person name="Gilroy R."/>
        </authorList>
    </citation>
    <scope>NUCLEOTIDE SEQUENCE</scope>
    <source>
        <strain evidence="1">CHK188-5543</strain>
    </source>
</reference>
<dbReference type="SUPFAM" id="SSF48371">
    <property type="entry name" value="ARM repeat"/>
    <property type="match status" value="1"/>
</dbReference>
<dbReference type="Gene3D" id="1.25.10.90">
    <property type="match status" value="1"/>
</dbReference>
<dbReference type="EMBL" id="DXES01000096">
    <property type="protein sequence ID" value="HIX65480.1"/>
    <property type="molecule type" value="Genomic_DNA"/>
</dbReference>